<comment type="caution">
    <text evidence="2">The sequence shown here is derived from an EMBL/GenBank/DDBJ whole genome shotgun (WGS) entry which is preliminary data.</text>
</comment>
<name>D3B0P1_HETP5</name>
<accession>D3B0P1</accession>
<evidence type="ECO:0000313" key="2">
    <source>
        <dbReference type="EMBL" id="EFA84865.1"/>
    </source>
</evidence>
<evidence type="ECO:0000256" key="1">
    <source>
        <dbReference type="SAM" id="MobiDB-lite"/>
    </source>
</evidence>
<gene>
    <name evidence="2" type="ORF">PPL_01858</name>
</gene>
<keyword evidence="3" id="KW-1185">Reference proteome</keyword>
<dbReference type="AlphaFoldDB" id="D3B0P1"/>
<reference evidence="2 3" key="1">
    <citation type="journal article" date="2011" name="Genome Res.">
        <title>Phylogeny-wide analysis of social amoeba genomes highlights ancient origins for complex intercellular communication.</title>
        <authorList>
            <person name="Heidel A.J."/>
            <person name="Lawal H.M."/>
            <person name="Felder M."/>
            <person name="Schilde C."/>
            <person name="Helps N.R."/>
            <person name="Tunggal B."/>
            <person name="Rivero F."/>
            <person name="John U."/>
            <person name="Schleicher M."/>
            <person name="Eichinger L."/>
            <person name="Platzer M."/>
            <person name="Noegel A.A."/>
            <person name="Schaap P."/>
            <person name="Gloeckner G."/>
        </authorList>
    </citation>
    <scope>NUCLEOTIDE SEQUENCE [LARGE SCALE GENOMIC DNA]</scope>
    <source>
        <strain evidence="3">ATCC 26659 / Pp 5 / PN500</strain>
    </source>
</reference>
<dbReference type="Proteomes" id="UP000001396">
    <property type="component" value="Unassembled WGS sequence"/>
</dbReference>
<dbReference type="InParanoid" id="D3B0P1"/>
<dbReference type="RefSeq" id="XP_020436976.1">
    <property type="nucleotide sequence ID" value="XM_020572859.1"/>
</dbReference>
<protein>
    <submittedName>
        <fullName evidence="2">Uncharacterized protein</fullName>
    </submittedName>
</protein>
<dbReference type="GeneID" id="31357385"/>
<sequence length="169" mass="18287">MSPQSVYTGVFTNTTLTTPVPTNLSGSVQLIFAPNPLDSDSVANVTLLFIVEGIIPNTPLNRIEIHSKANVNSDGPLLRRSYPLGLNVGSTFVGNQLYYMSQIDGQAWYNALQTSTPTNGVYMIVQYQQVWQLRAQLTYSHCLPEPTPTPSPTETPATTTGCSNSCTSA</sequence>
<evidence type="ECO:0000313" key="3">
    <source>
        <dbReference type="Proteomes" id="UP000001396"/>
    </source>
</evidence>
<dbReference type="EMBL" id="ADBJ01000008">
    <property type="protein sequence ID" value="EFA84865.1"/>
    <property type="molecule type" value="Genomic_DNA"/>
</dbReference>
<proteinExistence type="predicted"/>
<feature type="region of interest" description="Disordered" evidence="1">
    <location>
        <begin position="144"/>
        <end position="169"/>
    </location>
</feature>
<organism evidence="2 3">
    <name type="scientific">Heterostelium pallidum (strain ATCC 26659 / Pp 5 / PN500)</name>
    <name type="common">Cellular slime mold</name>
    <name type="synonym">Polysphondylium pallidum</name>
    <dbReference type="NCBI Taxonomy" id="670386"/>
    <lineage>
        <taxon>Eukaryota</taxon>
        <taxon>Amoebozoa</taxon>
        <taxon>Evosea</taxon>
        <taxon>Eumycetozoa</taxon>
        <taxon>Dictyostelia</taxon>
        <taxon>Acytosteliales</taxon>
        <taxon>Acytosteliaceae</taxon>
        <taxon>Heterostelium</taxon>
    </lineage>
</organism>